<dbReference type="OrthoDB" id="416729at2759"/>
<organism evidence="6 7">
    <name type="scientific">Cotesia congregata</name>
    <name type="common">Parasitoid wasp</name>
    <name type="synonym">Apanteles congregatus</name>
    <dbReference type="NCBI Taxonomy" id="51543"/>
    <lineage>
        <taxon>Eukaryota</taxon>
        <taxon>Metazoa</taxon>
        <taxon>Ecdysozoa</taxon>
        <taxon>Arthropoda</taxon>
        <taxon>Hexapoda</taxon>
        <taxon>Insecta</taxon>
        <taxon>Pterygota</taxon>
        <taxon>Neoptera</taxon>
        <taxon>Endopterygota</taxon>
        <taxon>Hymenoptera</taxon>
        <taxon>Apocrita</taxon>
        <taxon>Ichneumonoidea</taxon>
        <taxon>Braconidae</taxon>
        <taxon>Microgastrinae</taxon>
        <taxon>Cotesia</taxon>
    </lineage>
</organism>
<protein>
    <recommendedName>
        <fullName evidence="4">Ribonuclease P protein subunit p20</fullName>
        <shortName evidence="4">RNaseP protein p20</shortName>
    </recommendedName>
</protein>
<keyword evidence="3 4" id="KW-0539">Nucleus</keyword>
<dbReference type="GO" id="GO:0006364">
    <property type="term" value="P:rRNA processing"/>
    <property type="evidence" value="ECO:0007669"/>
    <property type="project" value="UniProtKB-KW"/>
</dbReference>
<name>A0A8J2MYK6_COTCN</name>
<evidence type="ECO:0000313" key="6">
    <source>
        <dbReference type="EMBL" id="CAG5103807.1"/>
    </source>
</evidence>
<dbReference type="InterPro" id="IPR036882">
    <property type="entry name" value="Alba-like_dom_sf"/>
</dbReference>
<dbReference type="Pfam" id="PF12328">
    <property type="entry name" value="Rpp20"/>
    <property type="match status" value="1"/>
</dbReference>
<dbReference type="GO" id="GO:0005655">
    <property type="term" value="C:nucleolar ribonuclease P complex"/>
    <property type="evidence" value="ECO:0007669"/>
    <property type="project" value="InterPro"/>
</dbReference>
<dbReference type="PIRSF" id="PIRSF036572">
    <property type="entry name" value="RPP20"/>
    <property type="match status" value="1"/>
</dbReference>
<dbReference type="AlphaFoldDB" id="A0A8J2MYK6"/>
<feature type="region of interest" description="Disordered" evidence="5">
    <location>
        <begin position="1"/>
        <end position="37"/>
    </location>
</feature>
<dbReference type="GO" id="GO:0001682">
    <property type="term" value="P:tRNA 5'-leader removal"/>
    <property type="evidence" value="ECO:0007669"/>
    <property type="project" value="InterPro"/>
</dbReference>
<dbReference type="InterPro" id="IPR014612">
    <property type="entry name" value="Pop7/Rpp20"/>
</dbReference>
<comment type="function">
    <text evidence="4">Component of ribonuclease P, a ribonucleoprotein complex that generates mature tRNA molecules by cleaving their 5'-ends. Also a component of the MRP ribonuclease complex, which cleaves pre-rRNA sequences.</text>
</comment>
<evidence type="ECO:0000256" key="4">
    <source>
        <dbReference type="PIRNR" id="PIRNR036572"/>
    </source>
</evidence>
<sequence>MDKSSEISQKPEENKSKENSDYILRKTTPPSFPRRKKDIYVSNKSSIQALIKKCEKLFDSGETELIIHGLGAAQYRAYELALQLQSIHQGTLGLDVRTGTVKLTDDLEPLTDEGDYKLNHRLNSSTHIRVFRTVLVGPFKYAS</sequence>
<keyword evidence="2 4" id="KW-0819">tRNA processing</keyword>
<evidence type="ECO:0000313" key="7">
    <source>
        <dbReference type="Proteomes" id="UP000786811"/>
    </source>
</evidence>
<dbReference type="PANTHER" id="PTHR15314">
    <property type="entry name" value="RIBONUCLEASE P PROTEIN SUBUNIT P20"/>
    <property type="match status" value="1"/>
</dbReference>
<dbReference type="SUPFAM" id="SSF82704">
    <property type="entry name" value="AlbA-like"/>
    <property type="match status" value="1"/>
</dbReference>
<reference evidence="6" key="1">
    <citation type="submission" date="2021-04" db="EMBL/GenBank/DDBJ databases">
        <authorList>
            <person name="Chebbi M.A.C M."/>
        </authorList>
    </citation>
    <scope>NUCLEOTIDE SEQUENCE</scope>
</reference>
<comment type="subcellular location">
    <subcellularLocation>
        <location evidence="1 4">Nucleus</location>
        <location evidence="1 4">Nucleolus</location>
    </subcellularLocation>
</comment>
<dbReference type="Proteomes" id="UP000786811">
    <property type="component" value="Unassembled WGS sequence"/>
</dbReference>
<feature type="compositionally biased region" description="Basic and acidic residues" evidence="5">
    <location>
        <begin position="1"/>
        <end position="24"/>
    </location>
</feature>
<comment type="caution">
    <text evidence="6">The sequence shown here is derived from an EMBL/GenBank/DDBJ whole genome shotgun (WGS) entry which is preliminary data.</text>
</comment>
<evidence type="ECO:0000256" key="1">
    <source>
        <dbReference type="ARBA" id="ARBA00004604"/>
    </source>
</evidence>
<keyword evidence="4" id="KW-0698">rRNA processing</keyword>
<evidence type="ECO:0000256" key="5">
    <source>
        <dbReference type="SAM" id="MobiDB-lite"/>
    </source>
</evidence>
<proteinExistence type="inferred from homology"/>
<keyword evidence="7" id="KW-1185">Reference proteome</keyword>
<dbReference type="GO" id="GO:0004526">
    <property type="term" value="F:ribonuclease P activity"/>
    <property type="evidence" value="ECO:0007669"/>
    <property type="project" value="UniProtKB-UniRule"/>
</dbReference>
<gene>
    <name evidence="6" type="ORF">HICCMSTLAB_LOCUS11694</name>
</gene>
<evidence type="ECO:0000256" key="2">
    <source>
        <dbReference type="ARBA" id="ARBA00022694"/>
    </source>
</evidence>
<dbReference type="PANTHER" id="PTHR15314:SF1">
    <property type="entry name" value="RIBONUCLEASE P PROTEIN SUBUNIT P20"/>
    <property type="match status" value="1"/>
</dbReference>
<dbReference type="GO" id="GO:0000172">
    <property type="term" value="C:ribonuclease MRP complex"/>
    <property type="evidence" value="ECO:0007669"/>
    <property type="project" value="InterPro"/>
</dbReference>
<dbReference type="GO" id="GO:0003676">
    <property type="term" value="F:nucleic acid binding"/>
    <property type="evidence" value="ECO:0007669"/>
    <property type="project" value="InterPro"/>
</dbReference>
<dbReference type="Gene3D" id="3.30.110.20">
    <property type="entry name" value="Alba-like domain"/>
    <property type="match status" value="1"/>
</dbReference>
<dbReference type="EMBL" id="CAJNRD030001123">
    <property type="protein sequence ID" value="CAG5103807.1"/>
    <property type="molecule type" value="Genomic_DNA"/>
</dbReference>
<accession>A0A8J2MYK6</accession>
<evidence type="ECO:0000256" key="3">
    <source>
        <dbReference type="ARBA" id="ARBA00023242"/>
    </source>
</evidence>
<comment type="similarity">
    <text evidence="4">Belongs to the histone-like Alba family.</text>
</comment>